<dbReference type="PATRIC" id="fig|1249552.3.peg.1455"/>
<name>A0A0S2KCS3_9GAMM</name>
<dbReference type="KEGG" id="pspi:PS2015_1451"/>
<evidence type="ECO:0000313" key="2">
    <source>
        <dbReference type="EMBL" id="ALO46108.1"/>
    </source>
</evidence>
<keyword evidence="2" id="KW-0808">Transferase</keyword>
<dbReference type="EMBL" id="CP013189">
    <property type="protein sequence ID" value="ALO46108.1"/>
    <property type="molecule type" value="Genomic_DNA"/>
</dbReference>
<dbReference type="RefSeq" id="WP_058021580.1">
    <property type="nucleotide sequence ID" value="NZ_CP013189.1"/>
</dbReference>
<evidence type="ECO:0000259" key="1">
    <source>
        <dbReference type="Pfam" id="PF08241"/>
    </source>
</evidence>
<keyword evidence="2" id="KW-0489">Methyltransferase</keyword>
<dbReference type="SUPFAM" id="SSF53335">
    <property type="entry name" value="S-adenosyl-L-methionine-dependent methyltransferases"/>
    <property type="match status" value="1"/>
</dbReference>
<gene>
    <name evidence="2" type="ORF">PS2015_1451</name>
</gene>
<dbReference type="CDD" id="cd02440">
    <property type="entry name" value="AdoMet_MTases"/>
    <property type="match status" value="1"/>
</dbReference>
<dbReference type="OrthoDB" id="6191410at2"/>
<dbReference type="Proteomes" id="UP000065641">
    <property type="component" value="Chromosome"/>
</dbReference>
<dbReference type="AlphaFoldDB" id="A0A0S2KCS3"/>
<protein>
    <submittedName>
        <fullName evidence="2">SAM-dependent methyltransferase</fullName>
    </submittedName>
</protein>
<dbReference type="GO" id="GO:0032259">
    <property type="term" value="P:methylation"/>
    <property type="evidence" value="ECO:0007669"/>
    <property type="project" value="UniProtKB-KW"/>
</dbReference>
<dbReference type="InterPro" id="IPR029063">
    <property type="entry name" value="SAM-dependent_MTases_sf"/>
</dbReference>
<sequence>MTNRSDRRAALPDAAALEPALTEWLSSPLGSALLEAERRSLSPVLSRVFGYHVLQLSCAPDVDMLGDCLVAHKIKFAPVWRPERRHAVASIEALPLETDSIDAVLVHHALDYTQDSHRLLREATRVLRPGGRLLIVGFNPLSLWGLARLIRWRPTTPWNARFLSRRRLADWLSLLDFHIDSVSYGGFLPPLKHPRLLARAHDIERWLDRLGNPTGAFYLVVASKQRTPLIPVTPRWRKLRRPTLGVSLVDTARVQPVRESRVLPFRPRTEPGENNSK</sequence>
<dbReference type="GO" id="GO:0008757">
    <property type="term" value="F:S-adenosylmethionine-dependent methyltransferase activity"/>
    <property type="evidence" value="ECO:0007669"/>
    <property type="project" value="InterPro"/>
</dbReference>
<proteinExistence type="predicted"/>
<dbReference type="InterPro" id="IPR013216">
    <property type="entry name" value="Methyltransf_11"/>
</dbReference>
<feature type="domain" description="Methyltransferase type 11" evidence="1">
    <location>
        <begin position="87"/>
        <end position="135"/>
    </location>
</feature>
<dbReference type="STRING" id="1249552.PS2015_1451"/>
<keyword evidence="3" id="KW-1185">Reference proteome</keyword>
<evidence type="ECO:0000313" key="3">
    <source>
        <dbReference type="Proteomes" id="UP000065641"/>
    </source>
</evidence>
<organism evidence="2 3">
    <name type="scientific">Pseudohongiella spirulinae</name>
    <dbReference type="NCBI Taxonomy" id="1249552"/>
    <lineage>
        <taxon>Bacteria</taxon>
        <taxon>Pseudomonadati</taxon>
        <taxon>Pseudomonadota</taxon>
        <taxon>Gammaproteobacteria</taxon>
        <taxon>Pseudomonadales</taxon>
        <taxon>Pseudohongiellaceae</taxon>
        <taxon>Pseudohongiella</taxon>
    </lineage>
</organism>
<reference evidence="2 3" key="1">
    <citation type="submission" date="2015-11" db="EMBL/GenBank/DDBJ databases">
        <authorList>
            <person name="Zhang Y."/>
            <person name="Guo Z."/>
        </authorList>
    </citation>
    <scope>NUCLEOTIDE SEQUENCE [LARGE SCALE GENOMIC DNA]</scope>
    <source>
        <strain evidence="2 3">KCTC 32221</strain>
    </source>
</reference>
<dbReference type="Pfam" id="PF08241">
    <property type="entry name" value="Methyltransf_11"/>
    <property type="match status" value="1"/>
</dbReference>
<accession>A0A0S2KCS3</accession>
<dbReference type="Gene3D" id="3.40.50.150">
    <property type="entry name" value="Vaccinia Virus protein VP39"/>
    <property type="match status" value="1"/>
</dbReference>